<dbReference type="Gene3D" id="3.30.70.1320">
    <property type="entry name" value="Multidrug efflux transporter AcrB pore domain like"/>
    <property type="match status" value="1"/>
</dbReference>
<feature type="transmembrane region" description="Helical" evidence="1">
    <location>
        <begin position="364"/>
        <end position="387"/>
    </location>
</feature>
<dbReference type="GO" id="GO:0005886">
    <property type="term" value="C:plasma membrane"/>
    <property type="evidence" value="ECO:0007669"/>
    <property type="project" value="TreeGrafter"/>
</dbReference>
<protein>
    <submittedName>
        <fullName evidence="2">Multidrug transporter AcrB</fullName>
    </submittedName>
</protein>
<feature type="transmembrane region" description="Helical" evidence="1">
    <location>
        <begin position="889"/>
        <end position="910"/>
    </location>
</feature>
<name>A0A145Q5V9_9BACT</name>
<reference evidence="2 3" key="2">
    <citation type="journal article" date="2016" name="Environ. Microbiol. Rep.">
        <title>Metagenomic evidence for the presence of phototrophic Gemmatimonadetes bacteria in diverse environments.</title>
        <authorList>
            <person name="Zeng Y."/>
            <person name="Baumbach J."/>
            <person name="Barbosa E.G."/>
            <person name="Azevedo V."/>
            <person name="Zhang C."/>
            <person name="Koblizek M."/>
        </authorList>
    </citation>
    <scope>NUCLEOTIDE SEQUENCE [LARGE SCALE GENOMIC DNA]</scope>
    <source>
        <strain evidence="2 3">AP64</strain>
    </source>
</reference>
<feature type="transmembrane region" description="Helical" evidence="1">
    <location>
        <begin position="408"/>
        <end position="428"/>
    </location>
</feature>
<dbReference type="Gene3D" id="1.20.1640.10">
    <property type="entry name" value="Multidrug efflux transporter AcrB transmembrane domain"/>
    <property type="match status" value="2"/>
</dbReference>
<proteinExistence type="predicted"/>
<keyword evidence="1" id="KW-0812">Transmembrane</keyword>
<dbReference type="Gene3D" id="3.30.2090.10">
    <property type="entry name" value="Multidrug efflux transporter AcrB TolC docking domain, DN and DC subdomains"/>
    <property type="match status" value="2"/>
</dbReference>
<dbReference type="eggNOG" id="COG0841">
    <property type="taxonomic scope" value="Bacteria"/>
</dbReference>
<dbReference type="Gene3D" id="3.30.70.1430">
    <property type="entry name" value="Multidrug efflux transporter AcrB pore domain"/>
    <property type="match status" value="2"/>
</dbReference>
<feature type="transmembrane region" description="Helical" evidence="1">
    <location>
        <begin position="440"/>
        <end position="463"/>
    </location>
</feature>
<keyword evidence="1" id="KW-1133">Transmembrane helix</keyword>
<reference evidence="2 3" key="1">
    <citation type="journal article" date="2014" name="Proc. Natl. Acad. Sci. U.S.A.">
        <title>Functional type 2 photosynthetic reaction centers found in the rare bacterial phylum Gemmatimonadetes.</title>
        <authorList>
            <person name="Zeng Y."/>
            <person name="Feng F."/>
            <person name="Medova H."/>
            <person name="Dean J."/>
            <person name="Koblizek M."/>
        </authorList>
    </citation>
    <scope>NUCLEOTIDE SEQUENCE [LARGE SCALE GENOMIC DNA]</scope>
    <source>
        <strain evidence="2 3">AP64</strain>
    </source>
</reference>
<evidence type="ECO:0000313" key="2">
    <source>
        <dbReference type="EMBL" id="AMW07003.1"/>
    </source>
</evidence>
<sequence length="1015" mass="109223">MFAALGAVSWMSIARAEDPDFPVPVFTTVAVYPGASPEDMEQLVTEPIEKQLKTLEDVKKLESTSSDGLSVIKVEFEATVDVERKYDQVIREVNALRATLPASLQRLEVKRNENSDLSVFQLALVAPSAPWQQVDDVAKRIEDALERVPGVKKAERWAAPPREMQITLDLGRLSQLGLTPAQLLNALGSDNTQIPGGSVDVGTRRYNIATTGRYRSAADVERTVVAGANGATVRVQDVATVQWADGDVVHMGRWNGQRAMWVTVSVQKGNNVSAVKANVWEALDALERTLPAGITLSRGFDQSANVDERLSRLGWDFAIAIGLVLITLLPLGTRASIIVMISIPTSLAIAVILLYATGYSINQLSIVGFVIALGLLVDDSIVVVENIARFLREGYSRTQAAIEATKQIGVAVLGATGTLIFAFLPLLFLPGLAGKYIRSLPLAVVYAVLASLFVSLTIIPWLASRLMPSEEGAEGNAVLRWLDGGIHRTYAPLLKRAMAYPRATLVASFGLVVGAFALVPAVGFSLFPKAGTPQYHVDITTPEGTSLRETDRAVQYAEAVIGGHPNTRGIFANVGKDNPDVYYNVFQRAEAPNRAQMFVLLNQYDNDATPVMLDSLREKLSLYPGARIELKEFENGPPIDAPIAMRIEGSNLDTLQRIAAQYEAVLKSTEGTQYVNNPVRLRRSDLRLVVDKQKAGLLGVPSAEVERTLRLGIAGLQAGSIRADNGDEYPLTVRLAHNGRPAPEALERIFVSSVNGAMVPLSQIATLRFVSSPTTIDHNDRTRAVTVTSYVRSGYNTDAVTRQVIERLGNITLPVGYALVPAGEIESREESFGGIGGAVVVAVFAILAILVLEFRDFRTTLVVASVIPLGVVGGIVALLFSGYTLSFTAMIGFVALVGIEIKTSILLVDFTDQLRREGVGLDEAIQRAGEVRFLPIVLTTMTAIGGMLPLAFQGSGLYSPLAWVIIGGLVSSTLIARLVTPVMYKLLAPALVRDEELARAPSGGFAVGQGGELLA</sequence>
<organism evidence="2 3">
    <name type="scientific">Gemmatimonas phototrophica</name>
    <dbReference type="NCBI Taxonomy" id="1379270"/>
    <lineage>
        <taxon>Bacteria</taxon>
        <taxon>Pseudomonadati</taxon>
        <taxon>Gemmatimonadota</taxon>
        <taxon>Gemmatimonadia</taxon>
        <taxon>Gemmatimonadales</taxon>
        <taxon>Gemmatimonadaceae</taxon>
        <taxon>Gemmatimonas</taxon>
    </lineage>
</organism>
<accession>A0A145Q5V9</accession>
<dbReference type="Gene3D" id="3.30.70.1440">
    <property type="entry name" value="Multidrug efflux transporter AcrB pore domain"/>
    <property type="match status" value="1"/>
</dbReference>
<evidence type="ECO:0000313" key="3">
    <source>
        <dbReference type="Proteomes" id="UP000076404"/>
    </source>
</evidence>
<feature type="transmembrane region" description="Helical" evidence="1">
    <location>
        <begin position="338"/>
        <end position="358"/>
    </location>
</feature>
<evidence type="ECO:0000256" key="1">
    <source>
        <dbReference type="SAM" id="Phobius"/>
    </source>
</evidence>
<feature type="transmembrane region" description="Helical" evidence="1">
    <location>
        <begin position="505"/>
        <end position="527"/>
    </location>
</feature>
<gene>
    <name evidence="2" type="ORF">GEMMAAP_18255</name>
</gene>
<dbReference type="KEGG" id="gph:GEMMAAP_18255"/>
<feature type="transmembrane region" description="Helical" evidence="1">
    <location>
        <begin position="832"/>
        <end position="854"/>
    </location>
</feature>
<dbReference type="EMBL" id="CP011454">
    <property type="protein sequence ID" value="AMW07003.1"/>
    <property type="molecule type" value="Genomic_DNA"/>
</dbReference>
<dbReference type="SUPFAM" id="SSF82866">
    <property type="entry name" value="Multidrug efflux transporter AcrB transmembrane domain"/>
    <property type="match status" value="2"/>
</dbReference>
<dbReference type="SUPFAM" id="SSF82693">
    <property type="entry name" value="Multidrug efflux transporter AcrB pore domain, PN1, PN2, PC1 and PC2 subdomains"/>
    <property type="match status" value="3"/>
</dbReference>
<dbReference type="InterPro" id="IPR001036">
    <property type="entry name" value="Acrflvin-R"/>
</dbReference>
<dbReference type="AlphaFoldDB" id="A0A145Q5V9"/>
<dbReference type="InterPro" id="IPR027463">
    <property type="entry name" value="AcrB_DN_DC_subdom"/>
</dbReference>
<dbReference type="PANTHER" id="PTHR32063:SF18">
    <property type="entry name" value="CATION EFFLUX SYSTEM PROTEIN"/>
    <property type="match status" value="1"/>
</dbReference>
<dbReference type="Proteomes" id="UP000076404">
    <property type="component" value="Chromosome"/>
</dbReference>
<keyword evidence="3" id="KW-1185">Reference proteome</keyword>
<dbReference type="PANTHER" id="PTHR32063">
    <property type="match status" value="1"/>
</dbReference>
<dbReference type="SUPFAM" id="SSF82714">
    <property type="entry name" value="Multidrug efflux transporter AcrB TolC docking domain, DN and DC subdomains"/>
    <property type="match status" value="2"/>
</dbReference>
<feature type="transmembrane region" description="Helical" evidence="1">
    <location>
        <begin position="931"/>
        <end position="952"/>
    </location>
</feature>
<dbReference type="PRINTS" id="PR00702">
    <property type="entry name" value="ACRIFLAVINRP"/>
</dbReference>
<dbReference type="STRING" id="1379270.GEMMAAP_18255"/>
<feature type="transmembrane region" description="Helical" evidence="1">
    <location>
        <begin position="861"/>
        <end position="883"/>
    </location>
</feature>
<feature type="transmembrane region" description="Helical" evidence="1">
    <location>
        <begin position="958"/>
        <end position="979"/>
    </location>
</feature>
<feature type="transmembrane region" description="Helical" evidence="1">
    <location>
        <begin position="313"/>
        <end position="331"/>
    </location>
</feature>
<keyword evidence="1" id="KW-0472">Membrane</keyword>
<dbReference type="GO" id="GO:0042910">
    <property type="term" value="F:xenobiotic transmembrane transporter activity"/>
    <property type="evidence" value="ECO:0007669"/>
    <property type="project" value="TreeGrafter"/>
</dbReference>
<dbReference type="Pfam" id="PF00873">
    <property type="entry name" value="ACR_tran"/>
    <property type="match status" value="1"/>
</dbReference>